<keyword evidence="2" id="KW-0238">DNA-binding</keyword>
<dbReference type="Gene3D" id="1.10.10.10">
    <property type="entry name" value="Winged helix-like DNA-binding domain superfamily/Winged helix DNA-binding domain"/>
    <property type="match status" value="1"/>
</dbReference>
<keyword evidence="1" id="KW-0805">Transcription regulation</keyword>
<dbReference type="Gene3D" id="1.20.120.530">
    <property type="entry name" value="GntR ligand-binding domain-like"/>
    <property type="match status" value="1"/>
</dbReference>
<sequence length="236" mass="25925">MIPMSILPATESPSSPSLATAATPAEDARDLVDEAYSTLLDMIQLGKVPINQPLQERNLASALGVSRTPLREAMSRLIGAGFAVRTARGQLIVPEPTLRQYLEIFQMRVLLEGDAAAAAATRMPPEQAAALLEQVSEIRRRRQTTHEENHRIDNLLHDSIAQASGNRLMAQAIHDLRIKARCFDRNGAPERLIPGCEEHMTILQAILDRNPDAARAAMQAHLCNVRIGLVARHTEI</sequence>
<dbReference type="AlphaFoldDB" id="A0A6S7BSA9"/>
<evidence type="ECO:0000259" key="5">
    <source>
        <dbReference type="PROSITE" id="PS50949"/>
    </source>
</evidence>
<dbReference type="SMART" id="SM00895">
    <property type="entry name" value="FCD"/>
    <property type="match status" value="1"/>
</dbReference>
<feature type="compositionally biased region" description="Low complexity" evidence="4">
    <location>
        <begin position="7"/>
        <end position="24"/>
    </location>
</feature>
<feature type="region of interest" description="Disordered" evidence="4">
    <location>
        <begin position="1"/>
        <end position="24"/>
    </location>
</feature>
<reference evidence="6 7" key="1">
    <citation type="submission" date="2020-04" db="EMBL/GenBank/DDBJ databases">
        <authorList>
            <person name="De Canck E."/>
        </authorList>
    </citation>
    <scope>NUCLEOTIDE SEQUENCE [LARGE SCALE GENOMIC DNA]</scope>
    <source>
        <strain evidence="6 7">LMG 26841</strain>
    </source>
</reference>
<name>A0A6S7BSA9_9BURK</name>
<feature type="domain" description="HTH gntR-type" evidence="5">
    <location>
        <begin position="29"/>
        <end position="96"/>
    </location>
</feature>
<proteinExistence type="predicted"/>
<keyword evidence="3" id="KW-0804">Transcription</keyword>
<dbReference type="Pfam" id="PF07729">
    <property type="entry name" value="FCD"/>
    <property type="match status" value="1"/>
</dbReference>
<evidence type="ECO:0000313" key="7">
    <source>
        <dbReference type="Proteomes" id="UP000494272"/>
    </source>
</evidence>
<dbReference type="GO" id="GO:0003677">
    <property type="term" value="F:DNA binding"/>
    <property type="evidence" value="ECO:0007669"/>
    <property type="project" value="UniProtKB-KW"/>
</dbReference>
<evidence type="ECO:0000256" key="1">
    <source>
        <dbReference type="ARBA" id="ARBA00023015"/>
    </source>
</evidence>
<protein>
    <recommendedName>
        <fullName evidence="5">HTH gntR-type domain-containing protein</fullName>
    </recommendedName>
</protein>
<evidence type="ECO:0000256" key="3">
    <source>
        <dbReference type="ARBA" id="ARBA00023163"/>
    </source>
</evidence>
<accession>A0A6S7BSA9</accession>
<dbReference type="GO" id="GO:0003700">
    <property type="term" value="F:DNA-binding transcription factor activity"/>
    <property type="evidence" value="ECO:0007669"/>
    <property type="project" value="InterPro"/>
</dbReference>
<dbReference type="Pfam" id="PF00392">
    <property type="entry name" value="GntR"/>
    <property type="match status" value="1"/>
</dbReference>
<dbReference type="SMART" id="SM00345">
    <property type="entry name" value="HTH_GNTR"/>
    <property type="match status" value="1"/>
</dbReference>
<keyword evidence="7" id="KW-1185">Reference proteome</keyword>
<dbReference type="InterPro" id="IPR036388">
    <property type="entry name" value="WH-like_DNA-bd_sf"/>
</dbReference>
<dbReference type="EMBL" id="CADIKW010000001">
    <property type="protein sequence ID" value="CAB3815789.1"/>
    <property type="molecule type" value="Genomic_DNA"/>
</dbReference>
<dbReference type="PANTHER" id="PTHR43537">
    <property type="entry name" value="TRANSCRIPTIONAL REGULATOR, GNTR FAMILY"/>
    <property type="match status" value="1"/>
</dbReference>
<dbReference type="PANTHER" id="PTHR43537:SF5">
    <property type="entry name" value="UXU OPERON TRANSCRIPTIONAL REGULATOR"/>
    <property type="match status" value="1"/>
</dbReference>
<dbReference type="PROSITE" id="PS50949">
    <property type="entry name" value="HTH_GNTR"/>
    <property type="match status" value="1"/>
</dbReference>
<dbReference type="InterPro" id="IPR011711">
    <property type="entry name" value="GntR_C"/>
</dbReference>
<evidence type="ECO:0000313" key="6">
    <source>
        <dbReference type="EMBL" id="CAB3815789.1"/>
    </source>
</evidence>
<dbReference type="SUPFAM" id="SSF48008">
    <property type="entry name" value="GntR ligand-binding domain-like"/>
    <property type="match status" value="1"/>
</dbReference>
<dbReference type="Proteomes" id="UP000494272">
    <property type="component" value="Unassembled WGS sequence"/>
</dbReference>
<dbReference type="InterPro" id="IPR036390">
    <property type="entry name" value="WH_DNA-bd_sf"/>
</dbReference>
<gene>
    <name evidence="6" type="ORF">LMG26841_00182</name>
</gene>
<evidence type="ECO:0000256" key="2">
    <source>
        <dbReference type="ARBA" id="ARBA00023125"/>
    </source>
</evidence>
<dbReference type="SUPFAM" id="SSF46785">
    <property type="entry name" value="Winged helix' DNA-binding domain"/>
    <property type="match status" value="1"/>
</dbReference>
<organism evidence="6 7">
    <name type="scientific">Achromobacter dolens</name>
    <dbReference type="NCBI Taxonomy" id="1287738"/>
    <lineage>
        <taxon>Bacteria</taxon>
        <taxon>Pseudomonadati</taxon>
        <taxon>Pseudomonadota</taxon>
        <taxon>Betaproteobacteria</taxon>
        <taxon>Burkholderiales</taxon>
        <taxon>Alcaligenaceae</taxon>
        <taxon>Achromobacter</taxon>
    </lineage>
</organism>
<evidence type="ECO:0000256" key="4">
    <source>
        <dbReference type="SAM" id="MobiDB-lite"/>
    </source>
</evidence>
<dbReference type="InterPro" id="IPR000524">
    <property type="entry name" value="Tscrpt_reg_HTH_GntR"/>
</dbReference>
<dbReference type="InterPro" id="IPR008920">
    <property type="entry name" value="TF_FadR/GntR_C"/>
</dbReference>